<evidence type="ECO:0000259" key="3">
    <source>
        <dbReference type="PROSITE" id="PS51724"/>
    </source>
</evidence>
<dbReference type="EMBL" id="CP042239">
    <property type="protein sequence ID" value="QDX25884.1"/>
    <property type="molecule type" value="Genomic_DNA"/>
</dbReference>
<feature type="compositionally biased region" description="Basic and acidic residues" evidence="1">
    <location>
        <begin position="516"/>
        <end position="527"/>
    </location>
</feature>
<feature type="compositionally biased region" description="Pro residues" evidence="1">
    <location>
        <begin position="477"/>
        <end position="488"/>
    </location>
</feature>
<proteinExistence type="predicted"/>
<dbReference type="InterPro" id="IPR036680">
    <property type="entry name" value="SPOR-like_sf"/>
</dbReference>
<keyword evidence="5" id="KW-1185">Reference proteome</keyword>
<keyword evidence="2" id="KW-0732">Signal</keyword>
<evidence type="ECO:0000313" key="4">
    <source>
        <dbReference type="EMBL" id="QDX25884.1"/>
    </source>
</evidence>
<feature type="compositionally biased region" description="Pro residues" evidence="1">
    <location>
        <begin position="386"/>
        <end position="401"/>
    </location>
</feature>
<dbReference type="KEGG" id="ssua:FPZ54_07510"/>
<dbReference type="Pfam" id="PF05036">
    <property type="entry name" value="SPOR"/>
    <property type="match status" value="1"/>
</dbReference>
<dbReference type="Gene3D" id="1.25.40.10">
    <property type="entry name" value="Tetratricopeptide repeat domain"/>
    <property type="match status" value="1"/>
</dbReference>
<dbReference type="OrthoDB" id="7398646at2"/>
<name>A0A518REN4_9SPHN</name>
<feature type="signal peptide" evidence="2">
    <location>
        <begin position="1"/>
        <end position="29"/>
    </location>
</feature>
<evidence type="ECO:0000256" key="1">
    <source>
        <dbReference type="SAM" id="MobiDB-lite"/>
    </source>
</evidence>
<dbReference type="SUPFAM" id="SSF48452">
    <property type="entry name" value="TPR-like"/>
    <property type="match status" value="1"/>
</dbReference>
<reference evidence="4 5" key="1">
    <citation type="submission" date="2019-07" db="EMBL/GenBank/DDBJ databases">
        <title>Sphingomonas alkalisoli sp. nov., isolated from rhizosphere soil of Suaedae salsa.</title>
        <authorList>
            <person name="Zhang H."/>
            <person name="Xu L."/>
            <person name="Zhang J.-X."/>
            <person name="Sun J.-Q."/>
        </authorList>
    </citation>
    <scope>NUCLEOTIDE SEQUENCE [LARGE SCALE GENOMIC DNA]</scope>
    <source>
        <strain evidence="4 5">XS-10</strain>
    </source>
</reference>
<dbReference type="Proteomes" id="UP000318055">
    <property type="component" value="Chromosome"/>
</dbReference>
<feature type="domain" description="SPOR" evidence="3">
    <location>
        <begin position="522"/>
        <end position="603"/>
    </location>
</feature>
<feature type="compositionally biased region" description="Basic and acidic residues" evidence="1">
    <location>
        <begin position="489"/>
        <end position="504"/>
    </location>
</feature>
<feature type="region of interest" description="Disordered" evidence="1">
    <location>
        <begin position="258"/>
        <end position="437"/>
    </location>
</feature>
<feature type="chain" id="PRO_5021956514" description="SPOR domain-containing protein" evidence="2">
    <location>
        <begin position="30"/>
        <end position="614"/>
    </location>
</feature>
<protein>
    <recommendedName>
        <fullName evidence="3">SPOR domain-containing protein</fullName>
    </recommendedName>
</protein>
<evidence type="ECO:0000313" key="5">
    <source>
        <dbReference type="Proteomes" id="UP000318055"/>
    </source>
</evidence>
<gene>
    <name evidence="4" type="ORF">FPZ54_07510</name>
</gene>
<dbReference type="PROSITE" id="PS51724">
    <property type="entry name" value="SPOR"/>
    <property type="match status" value="1"/>
</dbReference>
<dbReference type="InterPro" id="IPR011990">
    <property type="entry name" value="TPR-like_helical_dom_sf"/>
</dbReference>
<dbReference type="RefSeq" id="WP_145846141.1">
    <property type="nucleotide sequence ID" value="NZ_CP042239.1"/>
</dbReference>
<dbReference type="AlphaFoldDB" id="A0A518REN4"/>
<feature type="region of interest" description="Disordered" evidence="1">
    <location>
        <begin position="458"/>
        <end position="528"/>
    </location>
</feature>
<feature type="compositionally biased region" description="Basic and acidic residues" evidence="1">
    <location>
        <begin position="352"/>
        <end position="376"/>
    </location>
</feature>
<organism evidence="4 5">
    <name type="scientific">Sphingomonas suaedae</name>
    <dbReference type="NCBI Taxonomy" id="2599297"/>
    <lineage>
        <taxon>Bacteria</taxon>
        <taxon>Pseudomonadati</taxon>
        <taxon>Pseudomonadota</taxon>
        <taxon>Alphaproteobacteria</taxon>
        <taxon>Sphingomonadales</taxon>
        <taxon>Sphingomonadaceae</taxon>
        <taxon>Sphingomonas</taxon>
    </lineage>
</organism>
<sequence length="614" mass="65446">MTRQLILRAFALAGSAVPLSLSIAAPASAQEVVAPPTPNADRLAAQMRILATDPRNVEALLTAGEASARLNDPSAAAGFFARAQALAPGNPRVQAGQAMVMVRMEKPGEALRLFAAAERAGVAMRPYASDRGLAYDLIGAQGHAQREHRLAMQDDPDDDTIRRFALSLGISGRTDEAMAVLDPLLRRSDRGAWRARAFILAMNNDAAGADKIAASMMGGFGSALSPFFRRLPTLSPADKAFAVHFGELRRTPARIADAQSAPPLPPLAQEPPVRVASADTARPAEPARPRRRSEVRSAREASERARDRQEAERLARQQAEEAEARRLAEARAAEQREAERQAELQRQAEAQRLADARAAQERAEAERIAREAEQQRLARAAAARPATPPPATRPDPEPSQPAPVVVARAPDPAPRPGFAPDGAMVLPAETGGRPPRIGAEDNVIARIVAGITIPASELGVEPMPGREEAPVVAEAAAPPPPVVSPPPEAEAKPEPVAKTPEPKAKPAPKPQPKAKPKPDPAKTDPARHWVQVAGGANVKALPREWKRLAAEAPAEFRGKQAWTTPLRFTNRLLAGPFKSEGAAQDFVNAIAKKGLSAFAWTSEAGQKIEKLDVK</sequence>
<dbReference type="SUPFAM" id="SSF110997">
    <property type="entry name" value="Sporulation related repeat"/>
    <property type="match status" value="1"/>
</dbReference>
<dbReference type="GO" id="GO:0042834">
    <property type="term" value="F:peptidoglycan binding"/>
    <property type="evidence" value="ECO:0007669"/>
    <property type="project" value="InterPro"/>
</dbReference>
<accession>A0A518REN4</accession>
<feature type="compositionally biased region" description="Basic and acidic residues" evidence="1">
    <location>
        <begin position="285"/>
        <end position="343"/>
    </location>
</feature>
<evidence type="ECO:0000256" key="2">
    <source>
        <dbReference type="SAM" id="SignalP"/>
    </source>
</evidence>
<dbReference type="InterPro" id="IPR007730">
    <property type="entry name" value="SPOR-like_dom"/>
</dbReference>